<reference evidence="2 3" key="1">
    <citation type="submission" date="2013-08" db="EMBL/GenBank/DDBJ databases">
        <title>Genomic analysis of Lysobacter defluvii.</title>
        <authorList>
            <person name="Wang Q."/>
            <person name="Wang G."/>
        </authorList>
    </citation>
    <scope>NUCLEOTIDE SEQUENCE [LARGE SCALE GENOMIC DNA]</scope>
    <source>
        <strain evidence="2 3">IMMIB APB-9</strain>
    </source>
</reference>
<dbReference type="Gene3D" id="2.40.330.10">
    <property type="entry name" value="DNA-binding pseudobarrel domain"/>
    <property type="match status" value="1"/>
</dbReference>
<evidence type="ECO:0000313" key="3">
    <source>
        <dbReference type="Proteomes" id="UP000030003"/>
    </source>
</evidence>
<accession>A0A0A0MAM8</accession>
<dbReference type="AlphaFoldDB" id="A0A0A0MAM8"/>
<dbReference type="eggNOG" id="ENOG502Z7XX">
    <property type="taxonomic scope" value="Bacteria"/>
</dbReference>
<dbReference type="STRING" id="1385515.GCA_000423325_00055"/>
<protein>
    <submittedName>
        <fullName evidence="2">EcoRII</fullName>
    </submittedName>
</protein>
<dbReference type="InterPro" id="IPR038365">
    <property type="entry name" value="EcoRII_C_sf"/>
</dbReference>
<evidence type="ECO:0000259" key="1">
    <source>
        <dbReference type="Pfam" id="PF09019"/>
    </source>
</evidence>
<dbReference type="EMBL" id="AVBH01000016">
    <property type="protein sequence ID" value="KGO99429.1"/>
    <property type="molecule type" value="Genomic_DNA"/>
</dbReference>
<keyword evidence="3" id="KW-1185">Reference proteome</keyword>
<organism evidence="2 3">
    <name type="scientific">Lysobacter defluvii IMMIB APB-9 = DSM 18482</name>
    <dbReference type="NCBI Taxonomy" id="1385515"/>
    <lineage>
        <taxon>Bacteria</taxon>
        <taxon>Pseudomonadati</taxon>
        <taxon>Pseudomonadota</taxon>
        <taxon>Gammaproteobacteria</taxon>
        <taxon>Lysobacterales</taxon>
        <taxon>Lysobacteraceae</taxon>
        <taxon>Novilysobacter</taxon>
    </lineage>
</organism>
<dbReference type="GO" id="GO:0009036">
    <property type="term" value="F:type II site-specific deoxyribonuclease activity"/>
    <property type="evidence" value="ECO:0007669"/>
    <property type="project" value="InterPro"/>
</dbReference>
<comment type="caution">
    <text evidence="2">The sequence shown here is derived from an EMBL/GenBank/DDBJ whole genome shotgun (WGS) entry which is preliminary data.</text>
</comment>
<proteinExistence type="predicted"/>
<dbReference type="SUPFAM" id="SSF101936">
    <property type="entry name" value="DNA-binding pseudobarrel domain"/>
    <property type="match status" value="1"/>
</dbReference>
<dbReference type="CDD" id="cd22322">
    <property type="entry name" value="EcoRII-like"/>
    <property type="match status" value="1"/>
</dbReference>
<gene>
    <name evidence="2" type="ORF">N791_07795</name>
</gene>
<dbReference type="Gene3D" id="3.40.91.80">
    <property type="match status" value="1"/>
</dbReference>
<dbReference type="Pfam" id="PF09019">
    <property type="entry name" value="EcoRII-C"/>
    <property type="match status" value="1"/>
</dbReference>
<dbReference type="InterPro" id="IPR015300">
    <property type="entry name" value="DNA-bd_pseudobarrel_sf"/>
</dbReference>
<dbReference type="GO" id="GO:0003677">
    <property type="term" value="F:DNA binding"/>
    <property type="evidence" value="ECO:0007669"/>
    <property type="project" value="InterPro"/>
</dbReference>
<dbReference type="InterPro" id="IPR015109">
    <property type="entry name" value="Restrct_endonuc_II_EcoRII_C"/>
</dbReference>
<feature type="domain" description="Restriction endonuclease type II EcoRII C-terminal" evidence="1">
    <location>
        <begin position="306"/>
        <end position="442"/>
    </location>
</feature>
<dbReference type="GO" id="GO:0009307">
    <property type="term" value="P:DNA restriction-modification system"/>
    <property type="evidence" value="ECO:0007669"/>
    <property type="project" value="InterPro"/>
</dbReference>
<dbReference type="SUPFAM" id="SSF52980">
    <property type="entry name" value="Restriction endonuclease-like"/>
    <property type="match status" value="1"/>
</dbReference>
<sequence length="460" mass="51576">MGKQGLLELGEAGRVAEEAADGSPLWWKIQALVNDSDQLLVKKLSRNDTSWADDQGKHQAGLYIPVELRDSGFFPQFEATNPAKPHIFVASLDVLWPQTGEVTRSNLRHYSNKGQETHLTRLPKDFFRELTPASLFLAGRLTRPTESFSSWAVVLDAAGDEAELLETLLDLPVDFHHGLFHADAFAASRRADQDELEELIEQFRSAIRNGTLHELAAAYSVIPDPATIATDARNAWLRNNNRGDLDPWQISNPGDAIMTISREIEYRLYRAHELKRRASELLAILVGGDDLASTVVRRYPDIDAVLLSASQQRKTRAGRSFEHHIAAALKAGDVRFQEQAVTGGRRPDFVLPDLPTLRKKTRQRSDALVLAAKTTLRERWKQVSSEQLNCDVYLATVDDRVPPTAIHEMAGLGIRLVVPESLKTSDEAFYKGQNNVLSFREFFDRSIRDERPALVGQLTR</sequence>
<dbReference type="InterPro" id="IPR011335">
    <property type="entry name" value="Restrct_endonuc-II-like"/>
</dbReference>
<dbReference type="Proteomes" id="UP000030003">
    <property type="component" value="Unassembled WGS sequence"/>
</dbReference>
<evidence type="ECO:0000313" key="2">
    <source>
        <dbReference type="EMBL" id="KGO99429.1"/>
    </source>
</evidence>
<dbReference type="RefSeq" id="WP_052106543.1">
    <property type="nucleotide sequence ID" value="NZ_AUHT01000004.1"/>
</dbReference>
<name>A0A0A0MAM8_9GAMM</name>
<dbReference type="OrthoDB" id="9797574at2"/>